<keyword evidence="8" id="KW-1185">Reference proteome</keyword>
<dbReference type="Pfam" id="PF00270">
    <property type="entry name" value="DEAD"/>
    <property type="match status" value="1"/>
</dbReference>
<evidence type="ECO:0000256" key="2">
    <source>
        <dbReference type="ARBA" id="ARBA00022801"/>
    </source>
</evidence>
<dbReference type="CDD" id="cd17920">
    <property type="entry name" value="DEXHc_RecQ"/>
    <property type="match status" value="1"/>
</dbReference>
<dbReference type="OrthoDB" id="9763310at2"/>
<name>A0A517MBI2_9BACT</name>
<dbReference type="GO" id="GO:0003676">
    <property type="term" value="F:nucleic acid binding"/>
    <property type="evidence" value="ECO:0007669"/>
    <property type="project" value="InterPro"/>
</dbReference>
<keyword evidence="2 7" id="KW-0378">Hydrolase</keyword>
<dbReference type="PANTHER" id="PTHR13710:SF150">
    <property type="entry name" value="ATP-DEPENDENT DNA HELICASE RECQ"/>
    <property type="match status" value="1"/>
</dbReference>
<dbReference type="GO" id="GO:0005737">
    <property type="term" value="C:cytoplasm"/>
    <property type="evidence" value="ECO:0007669"/>
    <property type="project" value="TreeGrafter"/>
</dbReference>
<evidence type="ECO:0000259" key="6">
    <source>
        <dbReference type="PROSITE" id="PS51194"/>
    </source>
</evidence>
<evidence type="ECO:0000256" key="1">
    <source>
        <dbReference type="ARBA" id="ARBA00022741"/>
    </source>
</evidence>
<dbReference type="SMART" id="SM00490">
    <property type="entry name" value="HELICc"/>
    <property type="match status" value="1"/>
</dbReference>
<evidence type="ECO:0000313" key="8">
    <source>
        <dbReference type="Proteomes" id="UP000320672"/>
    </source>
</evidence>
<protein>
    <submittedName>
        <fullName evidence="7">ATP-dependent DNA helicase RecQ</fullName>
        <ecNumber evidence="7">3.6.4.12</ecNumber>
    </submittedName>
</protein>
<dbReference type="SMART" id="SM00487">
    <property type="entry name" value="DEXDc"/>
    <property type="match status" value="1"/>
</dbReference>
<accession>A0A517MBI2</accession>
<keyword evidence="4" id="KW-0067">ATP-binding</keyword>
<dbReference type="NCBIfam" id="TIGR00614">
    <property type="entry name" value="recQ_fam"/>
    <property type="match status" value="1"/>
</dbReference>
<dbReference type="PROSITE" id="PS51192">
    <property type="entry name" value="HELICASE_ATP_BIND_1"/>
    <property type="match status" value="1"/>
</dbReference>
<reference evidence="7 8" key="1">
    <citation type="submission" date="2019-02" db="EMBL/GenBank/DDBJ databases">
        <title>Deep-cultivation of Planctomycetes and their phenomic and genomic characterization uncovers novel biology.</title>
        <authorList>
            <person name="Wiegand S."/>
            <person name="Jogler M."/>
            <person name="Boedeker C."/>
            <person name="Pinto D."/>
            <person name="Vollmers J."/>
            <person name="Rivas-Marin E."/>
            <person name="Kohn T."/>
            <person name="Peeters S.H."/>
            <person name="Heuer A."/>
            <person name="Rast P."/>
            <person name="Oberbeckmann S."/>
            <person name="Bunk B."/>
            <person name="Jeske O."/>
            <person name="Meyerdierks A."/>
            <person name="Storesund J.E."/>
            <person name="Kallscheuer N."/>
            <person name="Luecker S."/>
            <person name="Lage O.M."/>
            <person name="Pohl T."/>
            <person name="Merkel B.J."/>
            <person name="Hornburger P."/>
            <person name="Mueller R.-W."/>
            <person name="Bruemmer F."/>
            <person name="Labrenz M."/>
            <person name="Spormann A.M."/>
            <person name="Op den Camp H."/>
            <person name="Overmann J."/>
            <person name="Amann R."/>
            <person name="Jetten M.S.M."/>
            <person name="Mascher T."/>
            <person name="Medema M.H."/>
            <person name="Devos D.P."/>
            <person name="Kaster A.-K."/>
            <person name="Ovreas L."/>
            <person name="Rohde M."/>
            <person name="Galperin M.Y."/>
            <person name="Jogler C."/>
        </authorList>
    </citation>
    <scope>NUCLEOTIDE SEQUENCE [LARGE SCALE GENOMIC DNA]</scope>
    <source>
        <strain evidence="7 8">FF011L</strain>
    </source>
</reference>
<dbReference type="InterPro" id="IPR001650">
    <property type="entry name" value="Helicase_C-like"/>
</dbReference>
<dbReference type="Gene3D" id="3.40.50.300">
    <property type="entry name" value="P-loop containing nucleotide triphosphate hydrolases"/>
    <property type="match status" value="2"/>
</dbReference>
<sequence length="480" mass="54291">MDSLHTILREVFGHAQFRGSQEPIIRRLLAGQHALVLMPTGGGKSLCYQLPALLPMGDSPALVLVLSPLIALMKDQVDSLRRKGIDATFINSSLSANERKERYANLAAGKYRLLYVTPERFRKPDFCDALSQRTVHLLAVDEAHCVSEWGHDFRPDYTRLESIRQSLGNPVTIALTATATAACQQDILRQLGLSPAEVQIFNSGIERENLDLQVAEIWDEEEKVTHIQEILADPRCPTGSSGITYFTLIKTLERFSDYLRKAGIDHLCYHGDLDRKQRRRIQERFMNGDCPLVLATNAFGMGIDKEDIRFVIHAEAPGSIESYYQEIGRAGRDNLPAVCRLLYAQGDLMTQMQFIEWRNPDADFYGRLFHYLGKHQEEVRAFGFDWLNEKLQSVSRHDHRLSTALAILDRHEIVAGPHPPQAFELRCPVDPPPAPFADNTALSAKRTADQQRLYALVQYTQSEDRKAFLEDYFKSPPAAS</sequence>
<dbReference type="EMBL" id="CP036262">
    <property type="protein sequence ID" value="QDS92248.1"/>
    <property type="molecule type" value="Genomic_DNA"/>
</dbReference>
<dbReference type="PROSITE" id="PS51194">
    <property type="entry name" value="HELICASE_CTER"/>
    <property type="match status" value="1"/>
</dbReference>
<evidence type="ECO:0000256" key="4">
    <source>
        <dbReference type="ARBA" id="ARBA00022840"/>
    </source>
</evidence>
<dbReference type="RefSeq" id="WP_145350543.1">
    <property type="nucleotide sequence ID" value="NZ_CP036262.1"/>
</dbReference>
<dbReference type="InterPro" id="IPR011545">
    <property type="entry name" value="DEAD/DEAH_box_helicase_dom"/>
</dbReference>
<dbReference type="GO" id="GO:0043138">
    <property type="term" value="F:3'-5' DNA helicase activity"/>
    <property type="evidence" value="ECO:0007669"/>
    <property type="project" value="TreeGrafter"/>
</dbReference>
<feature type="domain" description="Helicase C-terminal" evidence="6">
    <location>
        <begin position="219"/>
        <end position="380"/>
    </location>
</feature>
<dbReference type="GO" id="GO:0009378">
    <property type="term" value="F:four-way junction helicase activity"/>
    <property type="evidence" value="ECO:0007669"/>
    <property type="project" value="TreeGrafter"/>
</dbReference>
<dbReference type="FunFam" id="3.40.50.300:FF:001363">
    <property type="entry name" value="ATP-dependent DNA helicase RecQ"/>
    <property type="match status" value="1"/>
</dbReference>
<feature type="domain" description="Helicase ATP-binding" evidence="5">
    <location>
        <begin position="25"/>
        <end position="197"/>
    </location>
</feature>
<dbReference type="Pfam" id="PF00271">
    <property type="entry name" value="Helicase_C"/>
    <property type="match status" value="1"/>
</dbReference>
<keyword evidence="1" id="KW-0547">Nucleotide-binding</keyword>
<dbReference type="GO" id="GO:0005524">
    <property type="term" value="F:ATP binding"/>
    <property type="evidence" value="ECO:0007669"/>
    <property type="project" value="UniProtKB-KW"/>
</dbReference>
<proteinExistence type="predicted"/>
<dbReference type="KEGG" id="rml:FF011L_09850"/>
<dbReference type="GO" id="GO:0006281">
    <property type="term" value="P:DNA repair"/>
    <property type="evidence" value="ECO:0007669"/>
    <property type="project" value="TreeGrafter"/>
</dbReference>
<dbReference type="EC" id="3.6.4.12" evidence="7"/>
<dbReference type="SUPFAM" id="SSF52540">
    <property type="entry name" value="P-loop containing nucleoside triphosphate hydrolases"/>
    <property type="match status" value="1"/>
</dbReference>
<dbReference type="InterPro" id="IPR004589">
    <property type="entry name" value="DNA_helicase_ATP-dep_RecQ"/>
</dbReference>
<dbReference type="GO" id="GO:0005694">
    <property type="term" value="C:chromosome"/>
    <property type="evidence" value="ECO:0007669"/>
    <property type="project" value="TreeGrafter"/>
</dbReference>
<keyword evidence="3 7" id="KW-0347">Helicase</keyword>
<dbReference type="InterPro" id="IPR027417">
    <property type="entry name" value="P-loop_NTPase"/>
</dbReference>
<dbReference type="PANTHER" id="PTHR13710">
    <property type="entry name" value="DNA HELICASE RECQ FAMILY MEMBER"/>
    <property type="match status" value="1"/>
</dbReference>
<dbReference type="GO" id="GO:0016787">
    <property type="term" value="F:hydrolase activity"/>
    <property type="evidence" value="ECO:0007669"/>
    <property type="project" value="UniProtKB-KW"/>
</dbReference>
<dbReference type="Proteomes" id="UP000320672">
    <property type="component" value="Chromosome"/>
</dbReference>
<organism evidence="7 8">
    <name type="scientific">Roseimaritima multifibrata</name>
    <dbReference type="NCBI Taxonomy" id="1930274"/>
    <lineage>
        <taxon>Bacteria</taxon>
        <taxon>Pseudomonadati</taxon>
        <taxon>Planctomycetota</taxon>
        <taxon>Planctomycetia</taxon>
        <taxon>Pirellulales</taxon>
        <taxon>Pirellulaceae</taxon>
        <taxon>Roseimaritima</taxon>
    </lineage>
</organism>
<dbReference type="AlphaFoldDB" id="A0A517MBI2"/>
<evidence type="ECO:0000313" key="7">
    <source>
        <dbReference type="EMBL" id="QDS92248.1"/>
    </source>
</evidence>
<dbReference type="GO" id="GO:0006310">
    <property type="term" value="P:DNA recombination"/>
    <property type="evidence" value="ECO:0007669"/>
    <property type="project" value="InterPro"/>
</dbReference>
<gene>
    <name evidence="7" type="primary">recQ_1</name>
    <name evidence="7" type="ORF">FF011L_09850</name>
</gene>
<evidence type="ECO:0000256" key="3">
    <source>
        <dbReference type="ARBA" id="ARBA00022806"/>
    </source>
</evidence>
<dbReference type="InterPro" id="IPR014001">
    <property type="entry name" value="Helicase_ATP-bd"/>
</dbReference>
<evidence type="ECO:0000259" key="5">
    <source>
        <dbReference type="PROSITE" id="PS51192"/>
    </source>
</evidence>